<dbReference type="EMBL" id="BOOZ01000076">
    <property type="protein sequence ID" value="GIJ13056.1"/>
    <property type="molecule type" value="Genomic_DNA"/>
</dbReference>
<reference evidence="2 3" key="1">
    <citation type="submission" date="2021-01" db="EMBL/GenBank/DDBJ databases">
        <title>Whole genome shotgun sequence of Verrucosispora andamanensis NBRC 109075.</title>
        <authorList>
            <person name="Komaki H."/>
            <person name="Tamura T."/>
        </authorList>
    </citation>
    <scope>NUCLEOTIDE SEQUENCE [LARGE SCALE GENOMIC DNA]</scope>
    <source>
        <strain evidence="2 3">NBRC 109075</strain>
    </source>
</reference>
<feature type="compositionally biased region" description="Basic and acidic residues" evidence="1">
    <location>
        <begin position="33"/>
        <end position="60"/>
    </location>
</feature>
<name>A0ABQ4I5I7_9ACTN</name>
<organism evidence="2 3">
    <name type="scientific">Micromonospora andamanensis</name>
    <dbReference type="NCBI Taxonomy" id="1287068"/>
    <lineage>
        <taxon>Bacteria</taxon>
        <taxon>Bacillati</taxon>
        <taxon>Actinomycetota</taxon>
        <taxon>Actinomycetes</taxon>
        <taxon>Micromonosporales</taxon>
        <taxon>Micromonosporaceae</taxon>
        <taxon>Micromonospora</taxon>
    </lineage>
</organism>
<evidence type="ECO:0000256" key="1">
    <source>
        <dbReference type="SAM" id="MobiDB-lite"/>
    </source>
</evidence>
<accession>A0ABQ4I5I7</accession>
<gene>
    <name evidence="2" type="ORF">Van01_62700</name>
</gene>
<dbReference type="Proteomes" id="UP000647017">
    <property type="component" value="Unassembled WGS sequence"/>
</dbReference>
<sequence>MIVGVHKRQRVGGDRPHRGGQLGRLPGGGEGVDEQRRAVAQHKCDVNRQQRLTEHQHPVGDLDEPAGDGHAGPPAGWVISMNRPVVVMPPHRRVA</sequence>
<keyword evidence="3" id="KW-1185">Reference proteome</keyword>
<evidence type="ECO:0000313" key="2">
    <source>
        <dbReference type="EMBL" id="GIJ13056.1"/>
    </source>
</evidence>
<comment type="caution">
    <text evidence="2">The sequence shown here is derived from an EMBL/GenBank/DDBJ whole genome shotgun (WGS) entry which is preliminary data.</text>
</comment>
<proteinExistence type="predicted"/>
<feature type="compositionally biased region" description="Basic residues" evidence="1">
    <location>
        <begin position="1"/>
        <end position="10"/>
    </location>
</feature>
<protein>
    <submittedName>
        <fullName evidence="2">Uncharacterized protein</fullName>
    </submittedName>
</protein>
<feature type="compositionally biased region" description="Gly residues" evidence="1">
    <location>
        <begin position="20"/>
        <end position="30"/>
    </location>
</feature>
<evidence type="ECO:0000313" key="3">
    <source>
        <dbReference type="Proteomes" id="UP000647017"/>
    </source>
</evidence>
<feature type="region of interest" description="Disordered" evidence="1">
    <location>
        <begin position="1"/>
        <end position="77"/>
    </location>
</feature>